<protein>
    <submittedName>
        <fullName evidence="1">Uncharacterized protein</fullName>
    </submittedName>
</protein>
<reference evidence="1 2" key="1">
    <citation type="submission" date="2024-03" db="EMBL/GenBank/DDBJ databases">
        <authorList>
            <person name="Gkanogiannis A."/>
            <person name="Becerra Lopez-Lavalle L."/>
        </authorList>
    </citation>
    <scope>NUCLEOTIDE SEQUENCE [LARGE SCALE GENOMIC DNA]</scope>
</reference>
<sequence>MDLFAQTLYIDTVGSRWRSPLWKPCAVRVALILRKYSVYKPKFHVSKVSYRLRSSSSTGFLLPSPSKWAIVRPDITTSEIAEGVIPYTSMILLFLLHKFYFTLFEEEILLLFGN</sequence>
<dbReference type="EMBL" id="OZ021737">
    <property type="protein sequence ID" value="CAK9318889.1"/>
    <property type="molecule type" value="Genomic_DNA"/>
</dbReference>
<dbReference type="Proteomes" id="UP001642487">
    <property type="component" value="Chromosome 3"/>
</dbReference>
<evidence type="ECO:0000313" key="1">
    <source>
        <dbReference type="EMBL" id="CAK9318889.1"/>
    </source>
</evidence>
<gene>
    <name evidence="1" type="ORF">CITCOLO1_LOCUS10866</name>
</gene>
<accession>A0ABP0YEG3</accession>
<evidence type="ECO:0000313" key="2">
    <source>
        <dbReference type="Proteomes" id="UP001642487"/>
    </source>
</evidence>
<proteinExistence type="predicted"/>
<name>A0ABP0YEG3_9ROSI</name>
<organism evidence="1 2">
    <name type="scientific">Citrullus colocynthis</name>
    <name type="common">colocynth</name>
    <dbReference type="NCBI Taxonomy" id="252529"/>
    <lineage>
        <taxon>Eukaryota</taxon>
        <taxon>Viridiplantae</taxon>
        <taxon>Streptophyta</taxon>
        <taxon>Embryophyta</taxon>
        <taxon>Tracheophyta</taxon>
        <taxon>Spermatophyta</taxon>
        <taxon>Magnoliopsida</taxon>
        <taxon>eudicotyledons</taxon>
        <taxon>Gunneridae</taxon>
        <taxon>Pentapetalae</taxon>
        <taxon>rosids</taxon>
        <taxon>fabids</taxon>
        <taxon>Cucurbitales</taxon>
        <taxon>Cucurbitaceae</taxon>
        <taxon>Benincaseae</taxon>
        <taxon>Citrullus</taxon>
    </lineage>
</organism>
<keyword evidence="2" id="KW-1185">Reference proteome</keyword>